<proteinExistence type="predicted"/>
<dbReference type="RefSeq" id="WP_129564205.1">
    <property type="nucleotide sequence ID" value="NZ_CADIKL010000010.1"/>
</dbReference>
<accession>A0A6J5FY73</accession>
<feature type="chain" id="PRO_5027089945" description="Outer membrane efflux protein" evidence="1">
    <location>
        <begin position="38"/>
        <end position="457"/>
    </location>
</feature>
<sequence>MYSVIASPACRTGGLRLRAPALLLALAFALALGCAHAAYAQAPLAQDAFPQAAVPQAAVPLAASLTLEAALQSAAQRSTAIQAAQASVDASAESVASAGQLPNPRLSAGIDALPINGDQAFTIGQNILTMRRVGIEQEWVSPHKRALQSDLAGKVVEREQSGYLAQVAGVRERTATAWLTAAYAKRAVTLRAAQLEQMKHELAATEALYRGAKAAGADVAQAKLAFAQASDDLLKARQTYQAALIGLSRWTAMPVADVTGEPPAPESTVATLSAEQLRTVEPALIAAAAEIHVADADSAVAASRRSPNWTWNASYLQGGNNSRFVSVGVSIPLPVHRSSVEDRDASGKANLATKARLNYADTQRQVEADIQTLATALDNGRERLAGLQGALMPAADARVDLALAAYRAGTGSLASTFAARRAQLDAQLQILDLQRDVSLTWAQLEYQVVPPALAVNP</sequence>
<dbReference type="Proteomes" id="UP000494119">
    <property type="component" value="Unassembled WGS sequence"/>
</dbReference>
<keyword evidence="1" id="KW-0732">Signal</keyword>
<dbReference type="PANTHER" id="PTHR30203:SF24">
    <property type="entry name" value="BLR4935 PROTEIN"/>
    <property type="match status" value="1"/>
</dbReference>
<dbReference type="Gene3D" id="1.20.1600.10">
    <property type="entry name" value="Outer membrane efflux proteins (OEP)"/>
    <property type="match status" value="1"/>
</dbReference>
<evidence type="ECO:0000313" key="2">
    <source>
        <dbReference type="EMBL" id="CAB3787309.1"/>
    </source>
</evidence>
<evidence type="ECO:0008006" key="4">
    <source>
        <dbReference type="Google" id="ProtNLM"/>
    </source>
</evidence>
<dbReference type="GO" id="GO:0015562">
    <property type="term" value="F:efflux transmembrane transporter activity"/>
    <property type="evidence" value="ECO:0007669"/>
    <property type="project" value="InterPro"/>
</dbReference>
<name>A0A6J5FY73_9BURK</name>
<reference evidence="2 3" key="1">
    <citation type="submission" date="2020-04" db="EMBL/GenBank/DDBJ databases">
        <authorList>
            <person name="De Canck E."/>
        </authorList>
    </citation>
    <scope>NUCLEOTIDE SEQUENCE [LARGE SCALE GENOMIC DNA]</scope>
    <source>
        <strain evidence="2 3">LMG 28688</strain>
    </source>
</reference>
<feature type="signal peptide" evidence="1">
    <location>
        <begin position="1"/>
        <end position="37"/>
    </location>
</feature>
<dbReference type="PANTHER" id="PTHR30203">
    <property type="entry name" value="OUTER MEMBRANE CATION EFFLUX PROTEIN"/>
    <property type="match status" value="1"/>
</dbReference>
<keyword evidence="3" id="KW-1185">Reference proteome</keyword>
<protein>
    <recommendedName>
        <fullName evidence="4">Outer membrane efflux protein</fullName>
    </recommendedName>
</protein>
<evidence type="ECO:0000313" key="3">
    <source>
        <dbReference type="Proteomes" id="UP000494119"/>
    </source>
</evidence>
<dbReference type="EMBL" id="CADIKL010000010">
    <property type="protein sequence ID" value="CAB3787309.1"/>
    <property type="molecule type" value="Genomic_DNA"/>
</dbReference>
<dbReference type="AlphaFoldDB" id="A0A6J5FY73"/>
<organism evidence="2 3">
    <name type="scientific">Paraburkholderia caffeinitolerans</name>
    <dbReference type="NCBI Taxonomy" id="1723730"/>
    <lineage>
        <taxon>Bacteria</taxon>
        <taxon>Pseudomonadati</taxon>
        <taxon>Pseudomonadota</taxon>
        <taxon>Betaproteobacteria</taxon>
        <taxon>Burkholderiales</taxon>
        <taxon>Burkholderiaceae</taxon>
        <taxon>Paraburkholderia</taxon>
    </lineage>
</organism>
<gene>
    <name evidence="2" type="ORF">LMG28688_02439</name>
</gene>
<dbReference type="InterPro" id="IPR010131">
    <property type="entry name" value="MdtP/NodT-like"/>
</dbReference>
<evidence type="ECO:0000256" key="1">
    <source>
        <dbReference type="SAM" id="SignalP"/>
    </source>
</evidence>
<dbReference type="SUPFAM" id="SSF56954">
    <property type="entry name" value="Outer membrane efflux proteins (OEP)"/>
    <property type="match status" value="1"/>
</dbReference>